<comment type="caution">
    <text evidence="3">The sequence shown here is derived from an EMBL/GenBank/DDBJ whole genome shotgun (WGS) entry which is preliminary data.</text>
</comment>
<dbReference type="InterPro" id="IPR007712">
    <property type="entry name" value="RelE/ParE_toxin"/>
</dbReference>
<dbReference type="Gene3D" id="3.30.2310.20">
    <property type="entry name" value="RelE-like"/>
    <property type="match status" value="1"/>
</dbReference>
<dbReference type="InterPro" id="IPR035093">
    <property type="entry name" value="RelE/ParE_toxin_dom_sf"/>
</dbReference>
<accession>A0A7W6LEQ1</accession>
<dbReference type="Pfam" id="PF05016">
    <property type="entry name" value="ParE_toxin"/>
    <property type="match status" value="1"/>
</dbReference>
<keyword evidence="2" id="KW-1277">Toxin-antitoxin system</keyword>
<dbReference type="InterPro" id="IPR051803">
    <property type="entry name" value="TA_system_RelE-like_toxin"/>
</dbReference>
<evidence type="ECO:0000256" key="2">
    <source>
        <dbReference type="ARBA" id="ARBA00022649"/>
    </source>
</evidence>
<protein>
    <submittedName>
        <fullName evidence="3">Plasmid stabilization system protein ParE</fullName>
    </submittedName>
</protein>
<dbReference type="RefSeq" id="WP_062554255.1">
    <property type="nucleotide sequence ID" value="NZ_CP049250.1"/>
</dbReference>
<evidence type="ECO:0000313" key="3">
    <source>
        <dbReference type="EMBL" id="MBB4141923.1"/>
    </source>
</evidence>
<dbReference type="Proteomes" id="UP000519897">
    <property type="component" value="Unassembled WGS sequence"/>
</dbReference>
<sequence length="93" mass="10435">MKIRLTKRSAQQIETILEFIRDSSPTGASNVAARLDAVLTLLKEQPGAGRQTDIPTVRRLAITPYPYVLFYRLTESEVVILRVLHTSRRKAAG</sequence>
<gene>
    <name evidence="3" type="ORF">GGQ72_000422</name>
</gene>
<dbReference type="PANTHER" id="PTHR33755:SF8">
    <property type="entry name" value="TOXIN PARE2"/>
    <property type="match status" value="1"/>
</dbReference>
<comment type="similarity">
    <text evidence="1">Belongs to the RelE toxin family.</text>
</comment>
<keyword evidence="4" id="KW-1185">Reference proteome</keyword>
<proteinExistence type="inferred from homology"/>
<dbReference type="AlphaFoldDB" id="A0A7W6LEQ1"/>
<dbReference type="PANTHER" id="PTHR33755">
    <property type="entry name" value="TOXIN PARE1-RELATED"/>
    <property type="match status" value="1"/>
</dbReference>
<evidence type="ECO:0000256" key="1">
    <source>
        <dbReference type="ARBA" id="ARBA00006226"/>
    </source>
</evidence>
<organism evidence="3 4">
    <name type="scientific">Rhizobium rhizoryzae</name>
    <dbReference type="NCBI Taxonomy" id="451876"/>
    <lineage>
        <taxon>Bacteria</taxon>
        <taxon>Pseudomonadati</taxon>
        <taxon>Pseudomonadota</taxon>
        <taxon>Alphaproteobacteria</taxon>
        <taxon>Hyphomicrobiales</taxon>
        <taxon>Rhizobiaceae</taxon>
        <taxon>Rhizobium/Agrobacterium group</taxon>
        <taxon>Rhizobium</taxon>
    </lineage>
</organism>
<name>A0A7W6LEQ1_9HYPH</name>
<reference evidence="3 4" key="1">
    <citation type="submission" date="2020-08" db="EMBL/GenBank/DDBJ databases">
        <title>Genomic Encyclopedia of Type Strains, Phase IV (KMG-IV): sequencing the most valuable type-strain genomes for metagenomic binning, comparative biology and taxonomic classification.</title>
        <authorList>
            <person name="Goeker M."/>
        </authorList>
    </citation>
    <scope>NUCLEOTIDE SEQUENCE [LARGE SCALE GENOMIC DNA]</scope>
    <source>
        <strain evidence="3 4">DSM 29514</strain>
    </source>
</reference>
<evidence type="ECO:0000313" key="4">
    <source>
        <dbReference type="Proteomes" id="UP000519897"/>
    </source>
</evidence>
<dbReference type="EMBL" id="JACIEC010000001">
    <property type="protein sequence ID" value="MBB4141923.1"/>
    <property type="molecule type" value="Genomic_DNA"/>
</dbReference>